<keyword evidence="4" id="KW-1185">Reference proteome</keyword>
<dbReference type="PANTHER" id="PTHR43732:SF1">
    <property type="entry name" value="RIBOSE 5-PHOSPHATE ISOMERASE"/>
    <property type="match status" value="1"/>
</dbReference>
<evidence type="ECO:0000256" key="2">
    <source>
        <dbReference type="ARBA" id="ARBA00023235"/>
    </source>
</evidence>
<evidence type="ECO:0000313" key="4">
    <source>
        <dbReference type="Proteomes" id="UP000263377"/>
    </source>
</evidence>
<protein>
    <submittedName>
        <fullName evidence="3">RpiB/LacA/LacB family sugar-phosphate isomerase</fullName>
    </submittedName>
</protein>
<sequence length="155" mass="16025">MSGDLRIALGSDRAGSSHRTALRAELSANTLVAEIIDIPSGAAGHHRPYPDVALAAGQLVATGAADRALLICHTGLGMAIAANKVRGVRAVTAHDPYSIEHAVLFNNAQILCLGQALIGADTAAGLVRQWLALRFDPGGKATARIAAITAFEQRT</sequence>
<evidence type="ECO:0000313" key="3">
    <source>
        <dbReference type="EMBL" id="RGD61987.1"/>
    </source>
</evidence>
<dbReference type="PANTHER" id="PTHR43732">
    <property type="entry name" value="RIBOSE 5-PHOSPHATE ISOMERASE-RELATED"/>
    <property type="match status" value="1"/>
</dbReference>
<dbReference type="Gene3D" id="3.40.1400.10">
    <property type="entry name" value="Sugar-phosphate isomerase, RpiB/LacA/LacB"/>
    <property type="match status" value="1"/>
</dbReference>
<name>A0A373A334_9ACTN</name>
<dbReference type="NCBIfam" id="TIGR00689">
    <property type="entry name" value="rpiB_lacA_lacB"/>
    <property type="match status" value="1"/>
</dbReference>
<keyword evidence="2 3" id="KW-0413">Isomerase</keyword>
<gene>
    <name evidence="3" type="ORF">DR950_33410</name>
</gene>
<reference evidence="3 4" key="1">
    <citation type="submission" date="2018-08" db="EMBL/GenBank/DDBJ databases">
        <title>Diversity &amp; Physiological Properties of Lignin-Decomposing Actinobacteria from Soil.</title>
        <authorList>
            <person name="Roh S.G."/>
            <person name="Kim S.B."/>
        </authorList>
    </citation>
    <scope>NUCLEOTIDE SEQUENCE [LARGE SCALE GENOMIC DNA]</scope>
    <source>
        <strain evidence="3 4">MMS17-GH009</strain>
    </source>
</reference>
<dbReference type="Pfam" id="PF02502">
    <property type="entry name" value="LacAB_rpiB"/>
    <property type="match status" value="1"/>
</dbReference>
<dbReference type="RefSeq" id="WP_117490132.1">
    <property type="nucleotide sequence ID" value="NZ_QVIG01000001.1"/>
</dbReference>
<comment type="similarity">
    <text evidence="1">Belongs to the LacAB/RpiB family.</text>
</comment>
<organism evidence="3 4">
    <name type="scientific">Kitasatospora xanthocidica</name>
    <dbReference type="NCBI Taxonomy" id="83382"/>
    <lineage>
        <taxon>Bacteria</taxon>
        <taxon>Bacillati</taxon>
        <taxon>Actinomycetota</taxon>
        <taxon>Actinomycetes</taxon>
        <taxon>Kitasatosporales</taxon>
        <taxon>Streptomycetaceae</taxon>
        <taxon>Kitasatospora</taxon>
    </lineage>
</organism>
<dbReference type="InterPro" id="IPR003500">
    <property type="entry name" value="RpiB_LacA_LacB"/>
</dbReference>
<dbReference type="EMBL" id="QVIG01000001">
    <property type="protein sequence ID" value="RGD61987.1"/>
    <property type="molecule type" value="Genomic_DNA"/>
</dbReference>
<evidence type="ECO:0000256" key="1">
    <source>
        <dbReference type="ARBA" id="ARBA00008754"/>
    </source>
</evidence>
<proteinExistence type="inferred from homology"/>
<dbReference type="GO" id="GO:0016861">
    <property type="term" value="F:intramolecular oxidoreductase activity, interconverting aldoses and ketoses"/>
    <property type="evidence" value="ECO:0007669"/>
    <property type="project" value="UniProtKB-ARBA"/>
</dbReference>
<dbReference type="GO" id="GO:0005975">
    <property type="term" value="P:carbohydrate metabolic process"/>
    <property type="evidence" value="ECO:0007669"/>
    <property type="project" value="InterPro"/>
</dbReference>
<dbReference type="SUPFAM" id="SSF89623">
    <property type="entry name" value="Ribose/Galactose isomerase RpiB/AlsB"/>
    <property type="match status" value="1"/>
</dbReference>
<dbReference type="InterPro" id="IPR036569">
    <property type="entry name" value="RpiB_LacA_LacB_sf"/>
</dbReference>
<comment type="caution">
    <text evidence="3">The sequence shown here is derived from an EMBL/GenBank/DDBJ whole genome shotgun (WGS) entry which is preliminary data.</text>
</comment>
<accession>A0A373A334</accession>
<dbReference type="InterPro" id="IPR051812">
    <property type="entry name" value="SPI_LacAB/RpiB"/>
</dbReference>
<dbReference type="PIRSF" id="PIRSF005384">
    <property type="entry name" value="RpiB_LacA_B"/>
    <property type="match status" value="1"/>
</dbReference>
<dbReference type="Proteomes" id="UP000263377">
    <property type="component" value="Unassembled WGS sequence"/>
</dbReference>
<dbReference type="AlphaFoldDB" id="A0A373A334"/>